<dbReference type="Pfam" id="PF03133">
    <property type="entry name" value="TTL"/>
    <property type="match status" value="1"/>
</dbReference>
<dbReference type="PANTHER" id="PTHR12241">
    <property type="entry name" value="TUBULIN POLYGLUTAMYLASE"/>
    <property type="match status" value="1"/>
</dbReference>
<feature type="compositionally biased region" description="Low complexity" evidence="6">
    <location>
        <begin position="637"/>
        <end position="649"/>
    </location>
</feature>
<evidence type="ECO:0000256" key="6">
    <source>
        <dbReference type="SAM" id="MobiDB-lite"/>
    </source>
</evidence>
<dbReference type="GO" id="GO:0015631">
    <property type="term" value="F:tubulin binding"/>
    <property type="evidence" value="ECO:0007669"/>
    <property type="project" value="TreeGrafter"/>
</dbReference>
<dbReference type="OrthoDB" id="202825at2759"/>
<feature type="region of interest" description="Disordered" evidence="6">
    <location>
        <begin position="371"/>
        <end position="390"/>
    </location>
</feature>
<evidence type="ECO:0000256" key="2">
    <source>
        <dbReference type="ARBA" id="ARBA00022598"/>
    </source>
</evidence>
<dbReference type="GO" id="GO:0005874">
    <property type="term" value="C:microtubule"/>
    <property type="evidence" value="ECO:0007669"/>
    <property type="project" value="UniProtKB-KW"/>
</dbReference>
<proteinExistence type="inferred from homology"/>
<dbReference type="FunFam" id="3.30.470.20:FF:000009">
    <property type="entry name" value="tubulin polyglutamylase TTLL5 isoform X1"/>
    <property type="match status" value="1"/>
</dbReference>
<sequence length="735" mass="84261">MGLQVDSPDRKDDALKYDQQGEGEGGESQAEACTRTPPPINKKRKKNKKRYGLREAAEGDDWTLFWTDCSVSLDRVKDMKRYQKINHFPGMSEICRKDLLARNMNRMLKLFPKDYNIFPEHGAFLQTYTRAKKSKTYICKPDTGCQGKGIIITKSSKDIQPGEHMICQVYVSKPYIIDGFKFDLRIYVLVTSCDPFSIFMFKEGLTRFCTTKYNEPTQSNVEDVCMHLTNYAINKNSENFVRDEDKGSKRKLSTLTKLLESINCNTDKMWHDIEDVIIKTLISAHPILKHNYHTCFPNHTTGSACFEILGFDVLLDHRLRPWVLEVNHSPSFTTDSQLDREVKDALLYDTLVLINLGACDRRKITKEERRRVKDRLQQNSTREARSEEMRQCQAATVEQMERYEAKHLGGFKRIYPREGGEKYDKYFKHSSSLFQETAASKAREECARQQLQELRLKQEQRERDQRGAGGETCRGRLRGRQSDPEENNPPTPTVTEEKEEDPEEQERAGALLQRKKLLHDLGVVDQISQLLQGRGDTGGVPQDASTQPQIRQPHQRQHAKLDSLMQFPLRTKKQLCTQVSRQNLHSHMTQQRLLRPACMESEPGSQHRGEEEIQRSLSAQRTLWPAGGSLSGRQDFRSSSPTCSRSRPSVPIINHHVPKAALRCSYVSHDPSALQSLLVISTRATLVRRPGFSHMVRKSSLRAHPSRSTVKGSEGNHSNLQWDVKFCRGGVEVEK</sequence>
<keyword evidence="5" id="KW-0067">ATP-binding</keyword>
<evidence type="ECO:0000256" key="5">
    <source>
        <dbReference type="ARBA" id="ARBA00022840"/>
    </source>
</evidence>
<evidence type="ECO:0000313" key="7">
    <source>
        <dbReference type="EMBL" id="KAF3853940.1"/>
    </source>
</evidence>
<dbReference type="Proteomes" id="UP000518266">
    <property type="component" value="Unassembled WGS sequence"/>
</dbReference>
<dbReference type="EMBL" id="JAAKFY010000008">
    <property type="protein sequence ID" value="KAF3853940.1"/>
    <property type="molecule type" value="Genomic_DNA"/>
</dbReference>
<feature type="compositionally biased region" description="Basic and acidic residues" evidence="6">
    <location>
        <begin position="605"/>
        <end position="614"/>
    </location>
</feature>
<evidence type="ECO:0000256" key="4">
    <source>
        <dbReference type="ARBA" id="ARBA00022741"/>
    </source>
</evidence>
<dbReference type="GO" id="GO:0036064">
    <property type="term" value="C:ciliary basal body"/>
    <property type="evidence" value="ECO:0007669"/>
    <property type="project" value="TreeGrafter"/>
</dbReference>
<dbReference type="GO" id="GO:0000226">
    <property type="term" value="P:microtubule cytoskeleton organization"/>
    <property type="evidence" value="ECO:0007669"/>
    <property type="project" value="TreeGrafter"/>
</dbReference>
<dbReference type="GO" id="GO:0005524">
    <property type="term" value="F:ATP binding"/>
    <property type="evidence" value="ECO:0007669"/>
    <property type="project" value="UniProtKB-KW"/>
</dbReference>
<reference evidence="7 8" key="1">
    <citation type="submission" date="2020-03" db="EMBL/GenBank/DDBJ databases">
        <title>Dissostichus mawsoni Genome sequencing and assembly.</title>
        <authorList>
            <person name="Park H."/>
        </authorList>
    </citation>
    <scope>NUCLEOTIDE SEQUENCE [LARGE SCALE GENOMIC DNA]</scope>
    <source>
        <strain evidence="7">DM0001</strain>
        <tissue evidence="7">Muscle</tissue>
    </source>
</reference>
<organism evidence="7 8">
    <name type="scientific">Dissostichus mawsoni</name>
    <name type="common">Antarctic cod</name>
    <dbReference type="NCBI Taxonomy" id="36200"/>
    <lineage>
        <taxon>Eukaryota</taxon>
        <taxon>Metazoa</taxon>
        <taxon>Chordata</taxon>
        <taxon>Craniata</taxon>
        <taxon>Vertebrata</taxon>
        <taxon>Euteleostomi</taxon>
        <taxon>Actinopterygii</taxon>
        <taxon>Neopterygii</taxon>
        <taxon>Teleostei</taxon>
        <taxon>Neoteleostei</taxon>
        <taxon>Acanthomorphata</taxon>
        <taxon>Eupercaria</taxon>
        <taxon>Perciformes</taxon>
        <taxon>Notothenioidei</taxon>
        <taxon>Nototheniidae</taxon>
        <taxon>Dissostichus</taxon>
    </lineage>
</organism>
<feature type="region of interest" description="Disordered" evidence="6">
    <location>
        <begin position="596"/>
        <end position="649"/>
    </location>
</feature>
<protein>
    <recommendedName>
        <fullName evidence="9">Tubulin polyglutamylase ttll6</fullName>
    </recommendedName>
</protein>
<dbReference type="Gene3D" id="3.30.470.20">
    <property type="entry name" value="ATP-grasp fold, B domain"/>
    <property type="match status" value="1"/>
</dbReference>
<gene>
    <name evidence="7" type="ORF">F7725_014628</name>
</gene>
<keyword evidence="8" id="KW-1185">Reference proteome</keyword>
<accession>A0A7J5YWU2</accession>
<dbReference type="InterPro" id="IPR004344">
    <property type="entry name" value="TTL/TTLL_fam"/>
</dbReference>
<dbReference type="AlphaFoldDB" id="A0A7J5YWU2"/>
<keyword evidence="2" id="KW-0436">Ligase</keyword>
<feature type="region of interest" description="Disordered" evidence="6">
    <location>
        <begin position="532"/>
        <end position="553"/>
    </location>
</feature>
<dbReference type="GO" id="GO:0070740">
    <property type="term" value="F:tubulin-glutamic acid ligase activity"/>
    <property type="evidence" value="ECO:0007669"/>
    <property type="project" value="TreeGrafter"/>
</dbReference>
<evidence type="ECO:0008006" key="9">
    <source>
        <dbReference type="Google" id="ProtNLM"/>
    </source>
</evidence>
<feature type="non-terminal residue" evidence="7">
    <location>
        <position position="1"/>
    </location>
</feature>
<name>A0A7J5YWU2_DISMA</name>
<comment type="similarity">
    <text evidence="1">Belongs to the tubulin--tyrosine ligase family.</text>
</comment>
<comment type="caution">
    <text evidence="7">The sequence shown here is derived from an EMBL/GenBank/DDBJ whole genome shotgun (WGS) entry which is preliminary data.</text>
</comment>
<feature type="compositionally biased region" description="Basic and acidic residues" evidence="6">
    <location>
        <begin position="7"/>
        <end position="16"/>
    </location>
</feature>
<dbReference type="SUPFAM" id="SSF56059">
    <property type="entry name" value="Glutathione synthetase ATP-binding domain-like"/>
    <property type="match status" value="1"/>
</dbReference>
<dbReference type="PANTHER" id="PTHR12241:SF161">
    <property type="entry name" value="TUBULIN POLYGLUTAMYLASE TTLL6"/>
    <property type="match status" value="1"/>
</dbReference>
<keyword evidence="3" id="KW-0493">Microtubule</keyword>
<evidence type="ECO:0000256" key="1">
    <source>
        <dbReference type="ARBA" id="ARBA00006820"/>
    </source>
</evidence>
<evidence type="ECO:0000313" key="8">
    <source>
        <dbReference type="Proteomes" id="UP000518266"/>
    </source>
</evidence>
<dbReference type="PROSITE" id="PS51221">
    <property type="entry name" value="TTL"/>
    <property type="match status" value="1"/>
</dbReference>
<keyword evidence="4" id="KW-0547">Nucleotide-binding</keyword>
<feature type="compositionally biased region" description="Basic and acidic residues" evidence="6">
    <location>
        <begin position="457"/>
        <end position="466"/>
    </location>
</feature>
<evidence type="ECO:0000256" key="3">
    <source>
        <dbReference type="ARBA" id="ARBA00022701"/>
    </source>
</evidence>
<feature type="region of interest" description="Disordered" evidence="6">
    <location>
        <begin position="457"/>
        <end position="508"/>
    </location>
</feature>
<feature type="region of interest" description="Disordered" evidence="6">
    <location>
        <begin position="1"/>
        <end position="49"/>
    </location>
</feature>